<evidence type="ECO:0000313" key="2">
    <source>
        <dbReference type="Proteomes" id="UP000243217"/>
    </source>
</evidence>
<dbReference type="AlphaFoldDB" id="A0A1W0A3T6"/>
<reference evidence="1 2" key="1">
    <citation type="journal article" date="2014" name="Genome Biol. Evol.">
        <title>The secreted proteins of Achlya hypogyna and Thraustotheca clavata identify the ancestral oomycete secretome and reveal gene acquisitions by horizontal gene transfer.</title>
        <authorList>
            <person name="Misner I."/>
            <person name="Blouin N."/>
            <person name="Leonard G."/>
            <person name="Richards T.A."/>
            <person name="Lane C.E."/>
        </authorList>
    </citation>
    <scope>NUCLEOTIDE SEQUENCE [LARGE SCALE GENOMIC DNA]</scope>
    <source>
        <strain evidence="1 2">ATCC 34112</strain>
    </source>
</reference>
<dbReference type="PANTHER" id="PTHR31827">
    <property type="entry name" value="EMB|CAB89363.1"/>
    <property type="match status" value="1"/>
</dbReference>
<dbReference type="Proteomes" id="UP000243217">
    <property type="component" value="Unassembled WGS sequence"/>
</dbReference>
<dbReference type="STRING" id="74557.A0A1W0A3T6"/>
<evidence type="ECO:0008006" key="3">
    <source>
        <dbReference type="Google" id="ProtNLM"/>
    </source>
</evidence>
<evidence type="ECO:0000313" key="1">
    <source>
        <dbReference type="EMBL" id="OQS04952.1"/>
    </source>
</evidence>
<sequence>MNPALRDNSKCEFHKHRLKCLHDGCHNQVYARRLCVRHGGKKLCSHSNCERNARLGEFCSLHGAVTHKRHCNELGCTKMAHARGKCVRHGGGRQCSQPGCISHARHKGYCSRHSTMIKPPELIKLPATPTINHEILLQPRISPSTKSMKETNSGPPTFPTKDNLAKKECIHEGCTRRAHARHKCVRHGGGRKCSVENCKSHARTGGLCCRHGRQKLNNSNDNVTNLIPIKLDCSSSRFEEVAIEEMLDASILDCLVNCEVIGRYCISPFKDSTVRTILDLEF</sequence>
<name>A0A1W0A3T6_9STRA</name>
<gene>
    <name evidence="1" type="ORF">THRCLA_20750</name>
</gene>
<dbReference type="EMBL" id="JNBS01000524">
    <property type="protein sequence ID" value="OQS04952.1"/>
    <property type="molecule type" value="Genomic_DNA"/>
</dbReference>
<accession>A0A1W0A3T6</accession>
<dbReference type="OrthoDB" id="72030at2759"/>
<keyword evidence="2" id="KW-1185">Reference proteome</keyword>
<protein>
    <recommendedName>
        <fullName evidence="3">WRKY transcription factor 19</fullName>
    </recommendedName>
</protein>
<proteinExistence type="predicted"/>
<organism evidence="1 2">
    <name type="scientific">Thraustotheca clavata</name>
    <dbReference type="NCBI Taxonomy" id="74557"/>
    <lineage>
        <taxon>Eukaryota</taxon>
        <taxon>Sar</taxon>
        <taxon>Stramenopiles</taxon>
        <taxon>Oomycota</taxon>
        <taxon>Saprolegniomycetes</taxon>
        <taxon>Saprolegniales</taxon>
        <taxon>Achlyaceae</taxon>
        <taxon>Thraustotheca</taxon>
    </lineage>
</organism>
<comment type="caution">
    <text evidence="1">The sequence shown here is derived from an EMBL/GenBank/DDBJ whole genome shotgun (WGS) entry which is preliminary data.</text>
</comment>
<dbReference type="PANTHER" id="PTHR31827:SF1">
    <property type="entry name" value="EMB|CAB89363.1"/>
    <property type="match status" value="1"/>
</dbReference>